<evidence type="ECO:0000313" key="10">
    <source>
        <dbReference type="Proteomes" id="UP000308199"/>
    </source>
</evidence>
<feature type="transmembrane region" description="Helical" evidence="7">
    <location>
        <begin position="338"/>
        <end position="360"/>
    </location>
</feature>
<evidence type="ECO:0000256" key="5">
    <source>
        <dbReference type="ARBA" id="ARBA00022989"/>
    </source>
</evidence>
<name>A0A4S4KQ38_9AGAM</name>
<feature type="transmembrane region" description="Helical" evidence="7">
    <location>
        <begin position="140"/>
        <end position="157"/>
    </location>
</feature>
<accession>A0A4S4KQ38</accession>
<feature type="transmembrane region" description="Helical" evidence="7">
    <location>
        <begin position="74"/>
        <end position="93"/>
    </location>
</feature>
<comment type="subcellular location">
    <subcellularLocation>
        <location evidence="1">Membrane</location>
        <topology evidence="1">Multi-pass membrane protein</topology>
    </subcellularLocation>
</comment>
<comment type="caution">
    <text evidence="9">The sequence shown here is derived from an EMBL/GenBank/DDBJ whole genome shotgun (WGS) entry which is preliminary data.</text>
</comment>
<keyword evidence="10" id="KW-1185">Reference proteome</keyword>
<dbReference type="InterPro" id="IPR050925">
    <property type="entry name" value="Rhomboid_protease_S54"/>
</dbReference>
<dbReference type="PANTHER" id="PTHR43731:SF14">
    <property type="entry name" value="PRESENILIN-ASSOCIATED RHOMBOID-LIKE PROTEIN, MITOCHONDRIAL"/>
    <property type="match status" value="1"/>
</dbReference>
<keyword evidence="4" id="KW-0378">Hydrolase</keyword>
<evidence type="ECO:0000256" key="4">
    <source>
        <dbReference type="ARBA" id="ARBA00022801"/>
    </source>
</evidence>
<evidence type="ECO:0000256" key="2">
    <source>
        <dbReference type="ARBA" id="ARBA00009045"/>
    </source>
</evidence>
<feature type="transmembrane region" description="Helical" evidence="7">
    <location>
        <begin position="274"/>
        <end position="296"/>
    </location>
</feature>
<evidence type="ECO:0000259" key="8">
    <source>
        <dbReference type="Pfam" id="PF01694"/>
    </source>
</evidence>
<dbReference type="Gene3D" id="1.20.1540.10">
    <property type="entry name" value="Rhomboid-like"/>
    <property type="match status" value="1"/>
</dbReference>
<feature type="transmembrane region" description="Helical" evidence="7">
    <location>
        <begin position="372"/>
        <end position="392"/>
    </location>
</feature>
<dbReference type="PANTHER" id="PTHR43731">
    <property type="entry name" value="RHOMBOID PROTEASE"/>
    <property type="match status" value="1"/>
</dbReference>
<evidence type="ECO:0000256" key="6">
    <source>
        <dbReference type="ARBA" id="ARBA00023136"/>
    </source>
</evidence>
<dbReference type="InterPro" id="IPR022764">
    <property type="entry name" value="Peptidase_S54_rhomboid_dom"/>
</dbReference>
<dbReference type="Proteomes" id="UP000308199">
    <property type="component" value="Unassembled WGS sequence"/>
</dbReference>
<dbReference type="Pfam" id="PF01694">
    <property type="entry name" value="Rhomboid"/>
    <property type="match status" value="1"/>
</dbReference>
<evidence type="ECO:0000256" key="3">
    <source>
        <dbReference type="ARBA" id="ARBA00022692"/>
    </source>
</evidence>
<dbReference type="GO" id="GO:0016020">
    <property type="term" value="C:membrane"/>
    <property type="evidence" value="ECO:0007669"/>
    <property type="project" value="UniProtKB-SubCell"/>
</dbReference>
<dbReference type="SUPFAM" id="SSF144091">
    <property type="entry name" value="Rhomboid-like"/>
    <property type="match status" value="1"/>
</dbReference>
<keyword evidence="5 7" id="KW-1133">Transmembrane helix</keyword>
<sequence>MRAAHDPDSPATRLKLFRDELAIESPALFGKNAIKTKAGSKAPPRQPTFREELLKEDPTIGEPNFAELLGKPGIWKQIFFASALGICVFFYAADRANLDTRWLIAAHAAPFLASNDRLRHLRKRLLTDKLGKILKRTQDAVSFIPKIITTPFLWMFVKASNAYISSSEGTRAAYQICFINGVVWIMWQINSLKPFMKAHFTHNPLSGRYITLLTSVFSHQSFIHLLANSFALVSFGSAATSYLMAKQTQNKEGFLESTPKYQFLAAYIGDETSFFHTLAGLFSALASHVVAARIAYPRILAELRSSKAAKVALSNATTTLRNFGETAKESAAMNVPRAILPSLGASGAIYGTVLITAFAYPDAEVFLLFPPIPLPIIWGVGGMVALDIMGIIRGWRLFDHWAHLSGAAFGLWYYKYGPDYWNAARVEMAQQRGFK</sequence>
<feature type="domain" description="Peptidase S54 rhomboid" evidence="8">
    <location>
        <begin position="207"/>
        <end position="413"/>
    </location>
</feature>
<evidence type="ECO:0000313" key="9">
    <source>
        <dbReference type="EMBL" id="THH00464.1"/>
    </source>
</evidence>
<protein>
    <recommendedName>
        <fullName evidence="8">Peptidase S54 rhomboid domain-containing protein</fullName>
    </recommendedName>
</protein>
<feature type="transmembrane region" description="Helical" evidence="7">
    <location>
        <begin position="172"/>
        <end position="189"/>
    </location>
</feature>
<dbReference type="GO" id="GO:0006465">
    <property type="term" value="P:signal peptide processing"/>
    <property type="evidence" value="ECO:0007669"/>
    <property type="project" value="TreeGrafter"/>
</dbReference>
<keyword evidence="6 7" id="KW-0472">Membrane</keyword>
<proteinExistence type="inferred from homology"/>
<evidence type="ECO:0000256" key="1">
    <source>
        <dbReference type="ARBA" id="ARBA00004141"/>
    </source>
</evidence>
<organism evidence="9 10">
    <name type="scientific">Phellinidium pouzarii</name>
    <dbReference type="NCBI Taxonomy" id="167371"/>
    <lineage>
        <taxon>Eukaryota</taxon>
        <taxon>Fungi</taxon>
        <taxon>Dikarya</taxon>
        <taxon>Basidiomycota</taxon>
        <taxon>Agaricomycotina</taxon>
        <taxon>Agaricomycetes</taxon>
        <taxon>Hymenochaetales</taxon>
        <taxon>Hymenochaetaceae</taxon>
        <taxon>Phellinidium</taxon>
    </lineage>
</organism>
<feature type="transmembrane region" description="Helical" evidence="7">
    <location>
        <begin position="225"/>
        <end position="245"/>
    </location>
</feature>
<comment type="similarity">
    <text evidence="2">Belongs to the peptidase S54 family.</text>
</comment>
<reference evidence="9 10" key="1">
    <citation type="submission" date="2019-02" db="EMBL/GenBank/DDBJ databases">
        <title>Genome sequencing of the rare red list fungi Phellinidium pouzarii.</title>
        <authorList>
            <person name="Buettner E."/>
            <person name="Kellner H."/>
        </authorList>
    </citation>
    <scope>NUCLEOTIDE SEQUENCE [LARGE SCALE GENOMIC DNA]</scope>
    <source>
        <strain evidence="9 10">DSM 108285</strain>
    </source>
</reference>
<keyword evidence="3 7" id="KW-0812">Transmembrane</keyword>
<dbReference type="InterPro" id="IPR035952">
    <property type="entry name" value="Rhomboid-like_sf"/>
</dbReference>
<dbReference type="GO" id="GO:0004252">
    <property type="term" value="F:serine-type endopeptidase activity"/>
    <property type="evidence" value="ECO:0007669"/>
    <property type="project" value="InterPro"/>
</dbReference>
<dbReference type="EMBL" id="SGPK01000632">
    <property type="protein sequence ID" value="THH00464.1"/>
    <property type="molecule type" value="Genomic_DNA"/>
</dbReference>
<dbReference type="AlphaFoldDB" id="A0A4S4KQ38"/>
<evidence type="ECO:0000256" key="7">
    <source>
        <dbReference type="SAM" id="Phobius"/>
    </source>
</evidence>
<dbReference type="OrthoDB" id="10260614at2759"/>
<gene>
    <name evidence="9" type="ORF">EW145_g7073</name>
</gene>